<gene>
    <name evidence="11" type="primary">OTUD1</name>
</gene>
<dbReference type="InterPro" id="IPR047834">
    <property type="entry name" value="OTUD1_OTU"/>
</dbReference>
<dbReference type="GO" id="GO:0070536">
    <property type="term" value="P:protein K63-linked deubiquitination"/>
    <property type="evidence" value="ECO:0007669"/>
    <property type="project" value="TreeGrafter"/>
</dbReference>
<feature type="domain" description="OTU" evidence="10">
    <location>
        <begin position="108"/>
        <end position="237"/>
    </location>
</feature>
<reference evidence="11" key="2">
    <citation type="submission" date="2025-08" db="UniProtKB">
        <authorList>
            <consortium name="Ensembl"/>
        </authorList>
    </citation>
    <scope>IDENTIFICATION</scope>
</reference>
<dbReference type="Pfam" id="PF02338">
    <property type="entry name" value="OTU"/>
    <property type="match status" value="1"/>
</dbReference>
<dbReference type="InterPro" id="IPR038765">
    <property type="entry name" value="Papain-like_cys_pep_sf"/>
</dbReference>
<organism evidence="11 12">
    <name type="scientific">Denticeps clupeoides</name>
    <name type="common">denticle herring</name>
    <dbReference type="NCBI Taxonomy" id="299321"/>
    <lineage>
        <taxon>Eukaryota</taxon>
        <taxon>Metazoa</taxon>
        <taxon>Chordata</taxon>
        <taxon>Craniata</taxon>
        <taxon>Vertebrata</taxon>
        <taxon>Euteleostomi</taxon>
        <taxon>Actinopterygii</taxon>
        <taxon>Neopterygii</taxon>
        <taxon>Teleostei</taxon>
        <taxon>Clupei</taxon>
        <taxon>Clupeiformes</taxon>
        <taxon>Denticipitoidei</taxon>
        <taxon>Denticipitidae</taxon>
        <taxon>Denticeps</taxon>
    </lineage>
</organism>
<evidence type="ECO:0000259" key="10">
    <source>
        <dbReference type="PROSITE" id="PS50802"/>
    </source>
</evidence>
<evidence type="ECO:0000256" key="1">
    <source>
        <dbReference type="ARBA" id="ARBA00000707"/>
    </source>
</evidence>
<dbReference type="Ensembl" id="ENSDCDT00010030808.1">
    <property type="protein sequence ID" value="ENSDCDP00010024811.1"/>
    <property type="gene ID" value="ENSDCDG00010015849.1"/>
</dbReference>
<proteinExistence type="predicted"/>
<dbReference type="GO" id="GO:0004843">
    <property type="term" value="F:cysteine-type deubiquitinase activity"/>
    <property type="evidence" value="ECO:0007669"/>
    <property type="project" value="UniProtKB-EC"/>
</dbReference>
<dbReference type="Proteomes" id="UP000694580">
    <property type="component" value="Chromosome 2"/>
</dbReference>
<keyword evidence="5" id="KW-0378">Hydrolase</keyword>
<reference evidence="11 12" key="1">
    <citation type="submission" date="2020-06" db="EMBL/GenBank/DDBJ databases">
        <authorList>
            <consortium name="Wellcome Sanger Institute Data Sharing"/>
        </authorList>
    </citation>
    <scope>NUCLEOTIDE SEQUENCE [LARGE SCALE GENOMIC DNA]</scope>
</reference>
<dbReference type="SUPFAM" id="SSF54001">
    <property type="entry name" value="Cysteine proteinases"/>
    <property type="match status" value="1"/>
</dbReference>
<dbReference type="FunFam" id="3.90.70.80:FF:000010">
    <property type="entry name" value="OTU domain-containing protein 1"/>
    <property type="match status" value="1"/>
</dbReference>
<evidence type="ECO:0000313" key="11">
    <source>
        <dbReference type="Ensembl" id="ENSDCDP00010024811.1"/>
    </source>
</evidence>
<protein>
    <recommendedName>
        <fullName evidence="8">OTU domain-containing protein 1</fullName>
        <ecNumber evidence="2">3.4.19.12</ecNumber>
    </recommendedName>
</protein>
<sequence length="280" mass="31312">MRLYSSTLTHYPASSRKLSSSDANMPAFSCYEAASAKPLFYTSTAEIVITRPGVVEPPERGTADPDDAPRRSQSPVPDAPTTSDLNDRVARYLAEVEKQNKYLHERRKFRFNVIPDGNCLYRAMSKAAYGEQSMHRELREQTLHHIADHLDEFSPIIEGDVGEFLIGAAQDGAWAGYPELLAMSQMLNVNVHLTTGGSADSPTVSTMVHCLGEEDPGRPAVWLSWLSNGHYDVLLDRRAANPEYEEWCRVAHAQRRRDEELARCMAASLSKMYIEQNGAH</sequence>
<evidence type="ECO:0000256" key="5">
    <source>
        <dbReference type="ARBA" id="ARBA00022801"/>
    </source>
</evidence>
<dbReference type="InterPro" id="IPR003323">
    <property type="entry name" value="OTU_dom"/>
</dbReference>
<name>A0AAY4BX81_9TELE</name>
<accession>A0AAY4BX81</accession>
<dbReference type="PANTHER" id="PTHR12419:SF101">
    <property type="entry name" value="OTU DOMAIN-CONTAINING PROTEIN 1"/>
    <property type="match status" value="1"/>
</dbReference>
<keyword evidence="6" id="KW-0788">Thiol protease</keyword>
<feature type="region of interest" description="Disordered" evidence="9">
    <location>
        <begin position="52"/>
        <end position="84"/>
    </location>
</feature>
<dbReference type="PANTHER" id="PTHR12419">
    <property type="entry name" value="OTU DOMAIN CONTAINING PROTEIN"/>
    <property type="match status" value="1"/>
</dbReference>
<feature type="compositionally biased region" description="Polar residues" evidence="9">
    <location>
        <begin position="71"/>
        <end position="84"/>
    </location>
</feature>
<dbReference type="Gene3D" id="3.90.70.80">
    <property type="match status" value="1"/>
</dbReference>
<evidence type="ECO:0000256" key="4">
    <source>
        <dbReference type="ARBA" id="ARBA00022786"/>
    </source>
</evidence>
<keyword evidence="4" id="KW-0833">Ubl conjugation pathway</keyword>
<evidence type="ECO:0000256" key="9">
    <source>
        <dbReference type="SAM" id="MobiDB-lite"/>
    </source>
</evidence>
<dbReference type="PROSITE" id="PS50802">
    <property type="entry name" value="OTU"/>
    <property type="match status" value="1"/>
</dbReference>
<keyword evidence="12" id="KW-1185">Reference proteome</keyword>
<evidence type="ECO:0000256" key="8">
    <source>
        <dbReference type="ARBA" id="ARBA00074858"/>
    </source>
</evidence>
<feature type="compositionally biased region" description="Basic and acidic residues" evidence="9">
    <location>
        <begin position="57"/>
        <end position="70"/>
    </location>
</feature>
<evidence type="ECO:0000313" key="12">
    <source>
        <dbReference type="Proteomes" id="UP000694580"/>
    </source>
</evidence>
<dbReference type="InterPro" id="IPR050704">
    <property type="entry name" value="Peptidase_C85-like"/>
</dbReference>
<comment type="function">
    <text evidence="7">Deubiquitinating enzyme that specifically hydrolyzes 'Lys-63'-linked polyubiquitin to monoubiquitin. Required for the stability and translation of a subset mRNAs with a high abundance of rare codons by mediating deubiquitination of 40S ribosomal protein RPS10/eS10, thereby antagonizing ZNF598-mediated 40S ubiquitination. The abundance of rare codons in mRNAs can limit the translation rate and can lead to ribosome collisions that trigger activation of ribosome quality control (RQC) pathway by ZNF598. OTUD1-mediated deubiquitination prevents activation of the RQC and subsequent dissociation of ribosomes and stimulates formation of polysomes and translation.</text>
</comment>
<evidence type="ECO:0000256" key="7">
    <source>
        <dbReference type="ARBA" id="ARBA00057633"/>
    </source>
</evidence>
<evidence type="ECO:0000256" key="6">
    <source>
        <dbReference type="ARBA" id="ARBA00022807"/>
    </source>
</evidence>
<comment type="catalytic activity">
    <reaction evidence="1">
        <text>Thiol-dependent hydrolysis of ester, thioester, amide, peptide and isopeptide bonds formed by the C-terminal Gly of ubiquitin (a 76-residue protein attached to proteins as an intracellular targeting signal).</text>
        <dbReference type="EC" id="3.4.19.12"/>
    </reaction>
</comment>
<evidence type="ECO:0000256" key="2">
    <source>
        <dbReference type="ARBA" id="ARBA00012759"/>
    </source>
</evidence>
<dbReference type="CDD" id="cd22747">
    <property type="entry name" value="OTU_OTUD1"/>
    <property type="match status" value="1"/>
</dbReference>
<keyword evidence="3" id="KW-0645">Protease</keyword>
<dbReference type="GO" id="GO:0006508">
    <property type="term" value="P:proteolysis"/>
    <property type="evidence" value="ECO:0007669"/>
    <property type="project" value="UniProtKB-KW"/>
</dbReference>
<reference evidence="11" key="3">
    <citation type="submission" date="2025-09" db="UniProtKB">
        <authorList>
            <consortium name="Ensembl"/>
        </authorList>
    </citation>
    <scope>IDENTIFICATION</scope>
</reference>
<dbReference type="EC" id="3.4.19.12" evidence="2"/>
<dbReference type="AlphaFoldDB" id="A0AAY4BX81"/>
<evidence type="ECO:0000256" key="3">
    <source>
        <dbReference type="ARBA" id="ARBA00022670"/>
    </source>
</evidence>
<dbReference type="GeneTree" id="ENSGT00510000049635"/>